<dbReference type="EMBL" id="UINC01208737">
    <property type="protein sequence ID" value="SVE31425.1"/>
    <property type="molecule type" value="Genomic_DNA"/>
</dbReference>
<evidence type="ECO:0000313" key="1">
    <source>
        <dbReference type="EMBL" id="SVE31425.1"/>
    </source>
</evidence>
<reference evidence="1" key="1">
    <citation type="submission" date="2018-05" db="EMBL/GenBank/DDBJ databases">
        <authorList>
            <person name="Lanie J.A."/>
            <person name="Ng W.-L."/>
            <person name="Kazmierczak K.M."/>
            <person name="Andrzejewski T.M."/>
            <person name="Davidsen T.M."/>
            <person name="Wayne K.J."/>
            <person name="Tettelin H."/>
            <person name="Glass J.I."/>
            <person name="Rusch D."/>
            <person name="Podicherti R."/>
            <person name="Tsui H.-C.T."/>
            <person name="Winkler M.E."/>
        </authorList>
    </citation>
    <scope>NUCLEOTIDE SEQUENCE</scope>
</reference>
<feature type="non-terminal residue" evidence="1">
    <location>
        <position position="1"/>
    </location>
</feature>
<accession>A0A383CI76</accession>
<name>A0A383CI76_9ZZZZ</name>
<feature type="non-terminal residue" evidence="1">
    <location>
        <position position="240"/>
    </location>
</feature>
<gene>
    <name evidence="1" type="ORF">METZ01_LOCUS484279</name>
</gene>
<dbReference type="PANTHER" id="PTHR36454">
    <property type="entry name" value="LMO2823 PROTEIN"/>
    <property type="match status" value="1"/>
</dbReference>
<protein>
    <recommendedName>
        <fullName evidence="2">DUF1015 domain-containing protein</fullName>
    </recommendedName>
</protein>
<evidence type="ECO:0008006" key="2">
    <source>
        <dbReference type="Google" id="ProtNLM"/>
    </source>
</evidence>
<dbReference type="InterPro" id="IPR008323">
    <property type="entry name" value="UCP033563"/>
</dbReference>
<dbReference type="AlphaFoldDB" id="A0A383CI76"/>
<dbReference type="PANTHER" id="PTHR36454:SF1">
    <property type="entry name" value="DUF1015 DOMAIN-CONTAINING PROTEIN"/>
    <property type="match status" value="1"/>
</dbReference>
<sequence>KRSPPIYDFTTSDGIRHELWQIESAEKQNEITNAFAKQPALYIADGHHRSAAAAKVAQNLRGTPDHHKYAERFLAVSFSSDELLILDYNRAVKDLNGHTPEAFLEKIQDRFELFSGQLEHPKPHHFEMYLAGSWYTLSTRNPVLKNSRGPISSLDVSILQTNILSPLLGIEDPRTDKRIAFIGGIRGRAELEKRVHEDCAVAFKLHPTSVEDLLNVADAGEIMPPKSTWFEPNLRDGLII</sequence>
<dbReference type="Pfam" id="PF06245">
    <property type="entry name" value="DUF1015"/>
    <property type="match status" value="1"/>
</dbReference>
<proteinExistence type="predicted"/>
<organism evidence="1">
    <name type="scientific">marine metagenome</name>
    <dbReference type="NCBI Taxonomy" id="408172"/>
    <lineage>
        <taxon>unclassified sequences</taxon>
        <taxon>metagenomes</taxon>
        <taxon>ecological metagenomes</taxon>
    </lineage>
</organism>